<evidence type="ECO:0000313" key="11">
    <source>
        <dbReference type="Proteomes" id="UP001301769"/>
    </source>
</evidence>
<keyword evidence="2" id="KW-0479">Metal-binding</keyword>
<keyword evidence="5" id="KW-0238">DNA-binding</keyword>
<dbReference type="GO" id="GO:0005634">
    <property type="term" value="C:nucleus"/>
    <property type="evidence" value="ECO:0007669"/>
    <property type="project" value="UniProtKB-SubCell"/>
</dbReference>
<accession>A0AAN6YBZ3</accession>
<organism evidence="10 11">
    <name type="scientific">Rhypophila decipiens</name>
    <dbReference type="NCBI Taxonomy" id="261697"/>
    <lineage>
        <taxon>Eukaryota</taxon>
        <taxon>Fungi</taxon>
        <taxon>Dikarya</taxon>
        <taxon>Ascomycota</taxon>
        <taxon>Pezizomycotina</taxon>
        <taxon>Sordariomycetes</taxon>
        <taxon>Sordariomycetidae</taxon>
        <taxon>Sordariales</taxon>
        <taxon>Naviculisporaceae</taxon>
        <taxon>Rhypophila</taxon>
    </lineage>
</organism>
<keyword evidence="7" id="KW-0539">Nucleus</keyword>
<dbReference type="GO" id="GO:0006351">
    <property type="term" value="P:DNA-templated transcription"/>
    <property type="evidence" value="ECO:0007669"/>
    <property type="project" value="InterPro"/>
</dbReference>
<dbReference type="Gene3D" id="4.10.240.10">
    <property type="entry name" value="Zn(2)-C6 fungal-type DNA-binding domain"/>
    <property type="match status" value="1"/>
</dbReference>
<dbReference type="EMBL" id="MU858068">
    <property type="protein sequence ID" value="KAK4216514.1"/>
    <property type="molecule type" value="Genomic_DNA"/>
</dbReference>
<evidence type="ECO:0000256" key="8">
    <source>
        <dbReference type="SAM" id="MobiDB-lite"/>
    </source>
</evidence>
<dbReference type="Proteomes" id="UP001301769">
    <property type="component" value="Unassembled WGS sequence"/>
</dbReference>
<evidence type="ECO:0000256" key="2">
    <source>
        <dbReference type="ARBA" id="ARBA00022723"/>
    </source>
</evidence>
<dbReference type="InterPro" id="IPR007219">
    <property type="entry name" value="XnlR_reg_dom"/>
</dbReference>
<name>A0AAN6YBZ3_9PEZI</name>
<feature type="compositionally biased region" description="Polar residues" evidence="8">
    <location>
        <begin position="673"/>
        <end position="682"/>
    </location>
</feature>
<keyword evidence="6" id="KW-0804">Transcription</keyword>
<dbReference type="Pfam" id="PF04082">
    <property type="entry name" value="Fungal_trans"/>
    <property type="match status" value="1"/>
</dbReference>
<keyword evidence="11" id="KW-1185">Reference proteome</keyword>
<evidence type="ECO:0000256" key="4">
    <source>
        <dbReference type="ARBA" id="ARBA00023015"/>
    </source>
</evidence>
<dbReference type="GO" id="GO:0003677">
    <property type="term" value="F:DNA binding"/>
    <property type="evidence" value="ECO:0007669"/>
    <property type="project" value="UniProtKB-KW"/>
</dbReference>
<dbReference type="Pfam" id="PF00172">
    <property type="entry name" value="Zn_clus"/>
    <property type="match status" value="1"/>
</dbReference>
<dbReference type="AlphaFoldDB" id="A0AAN6YBZ3"/>
<evidence type="ECO:0000256" key="1">
    <source>
        <dbReference type="ARBA" id="ARBA00004123"/>
    </source>
</evidence>
<dbReference type="InterPro" id="IPR036864">
    <property type="entry name" value="Zn2-C6_fun-type_DNA-bd_sf"/>
</dbReference>
<feature type="region of interest" description="Disordered" evidence="8">
    <location>
        <begin position="602"/>
        <end position="682"/>
    </location>
</feature>
<dbReference type="CDD" id="cd00067">
    <property type="entry name" value="GAL4"/>
    <property type="match status" value="1"/>
</dbReference>
<dbReference type="PANTHER" id="PTHR31313:SF4">
    <property type="entry name" value="CONIDIAL DEVELOPMENT PROTEIN FLUFFY"/>
    <property type="match status" value="1"/>
</dbReference>
<evidence type="ECO:0000256" key="7">
    <source>
        <dbReference type="ARBA" id="ARBA00023242"/>
    </source>
</evidence>
<dbReference type="GO" id="GO:0008270">
    <property type="term" value="F:zinc ion binding"/>
    <property type="evidence" value="ECO:0007669"/>
    <property type="project" value="InterPro"/>
</dbReference>
<comment type="caution">
    <text evidence="10">The sequence shown here is derived from an EMBL/GenBank/DDBJ whole genome shotgun (WGS) entry which is preliminary data.</text>
</comment>
<dbReference type="GO" id="GO:0000981">
    <property type="term" value="F:DNA-binding transcription factor activity, RNA polymerase II-specific"/>
    <property type="evidence" value="ECO:0007669"/>
    <property type="project" value="InterPro"/>
</dbReference>
<evidence type="ECO:0000256" key="3">
    <source>
        <dbReference type="ARBA" id="ARBA00022833"/>
    </source>
</evidence>
<protein>
    <recommendedName>
        <fullName evidence="9">Zn(2)-C6 fungal-type domain-containing protein</fullName>
    </recommendedName>
</protein>
<dbReference type="PROSITE" id="PS50048">
    <property type="entry name" value="ZN2_CY6_FUNGAL_2"/>
    <property type="match status" value="1"/>
</dbReference>
<dbReference type="SMART" id="SM00066">
    <property type="entry name" value="GAL4"/>
    <property type="match status" value="1"/>
</dbReference>
<feature type="compositionally biased region" description="Low complexity" evidence="8">
    <location>
        <begin position="658"/>
        <end position="672"/>
    </location>
</feature>
<feature type="compositionally biased region" description="Polar residues" evidence="8">
    <location>
        <begin position="618"/>
        <end position="627"/>
    </location>
</feature>
<dbReference type="InterPro" id="IPR001138">
    <property type="entry name" value="Zn2Cys6_DnaBD"/>
</dbReference>
<evidence type="ECO:0000313" key="10">
    <source>
        <dbReference type="EMBL" id="KAK4216514.1"/>
    </source>
</evidence>
<evidence type="ECO:0000259" key="9">
    <source>
        <dbReference type="PROSITE" id="PS50048"/>
    </source>
</evidence>
<dbReference type="InterPro" id="IPR051615">
    <property type="entry name" value="Transcr_Regulatory_Elem"/>
</dbReference>
<feature type="domain" description="Zn(2)-C6 fungal-type" evidence="9">
    <location>
        <begin position="11"/>
        <end position="40"/>
    </location>
</feature>
<dbReference type="PANTHER" id="PTHR31313">
    <property type="entry name" value="TY1 ENHANCER ACTIVATOR"/>
    <property type="match status" value="1"/>
</dbReference>
<evidence type="ECO:0000256" key="6">
    <source>
        <dbReference type="ARBA" id="ARBA00023163"/>
    </source>
</evidence>
<proteinExistence type="predicted"/>
<evidence type="ECO:0000256" key="5">
    <source>
        <dbReference type="ARBA" id="ARBA00023125"/>
    </source>
</evidence>
<gene>
    <name evidence="10" type="ORF">QBC37DRAFT_91591</name>
</gene>
<dbReference type="PROSITE" id="PS00463">
    <property type="entry name" value="ZN2_CY6_FUNGAL_1"/>
    <property type="match status" value="1"/>
</dbReference>
<sequence length="817" mass="89953">MMPRQHLTPNACLVCRKKRTKCDGQMPCRRCRSRGEECAYEDKKWRTKDHLRSEIERLRNEQRQGFALIRALTNNDPKQWEAVLERLRSDESPDDIADWIYSMKDVPCISRRPSQCLADTGQLDDTPTYTASPFRIQGSLHSDTSSSTRFRTRSFGSLSNHNFSQPFGSFDTTPRTSFSGDLASANRLPFRNHSLVYPPPPSEFMRQRPSIAATPMNYFTPEQEAGQGALTEQIVRTWTSVVSDTRLVQRLFGRFFSGCSTSLCLVPEAQFMKDFREGNTRFCSQALVNAILGRACKFFDANSQLVSRITFGDAFLGEAKRLLSLEPNHVSLPSIQALGVLALTEVSQGNDDAAWELAWESVRASIHLMLQTKQQTEETDRDFRTVRAAAFCGGFSLIRLLRLATGRLEPNTGPLFMKLQSFPEIQGQDVPEVRVERGISLQMQFFAELQYCHPIARFLFEVTEVVHTFASYNFSRAMTAEDLENAYGKCLDYYSQFSESLGVDIDSSPDLLFAQTWYHYCLLCLLRPFVKTTASLKDGTPPRLRHGATAQAICRQSSEAIIFITSTYQTRYSLAQLPSLLPHMVYAAVLYQLTLTTETPCPTPQQAGLAESPAIGITPTNTDSPRNLNIFPPGTQTPSSPAVDVVAPRRRPSVLSASDLSCTSDPTSLSSSAPEKTSSCSEPISDTMLPLFTSEPADLVTIGSLQLASMGASHPDAAEASRLLRSLTAARDLAGAHYDLASLAQTLPYSMDDSSAAMLLTGLGLQRNPEPPPPSPPDAEMFGVAGPEMGCTPPIPAIPAPELPVGQAGVGAGLVET</sequence>
<reference evidence="10" key="1">
    <citation type="journal article" date="2023" name="Mol. Phylogenet. Evol.">
        <title>Genome-scale phylogeny and comparative genomics of the fungal order Sordariales.</title>
        <authorList>
            <person name="Hensen N."/>
            <person name="Bonometti L."/>
            <person name="Westerberg I."/>
            <person name="Brannstrom I.O."/>
            <person name="Guillou S."/>
            <person name="Cros-Aarteil S."/>
            <person name="Calhoun S."/>
            <person name="Haridas S."/>
            <person name="Kuo A."/>
            <person name="Mondo S."/>
            <person name="Pangilinan J."/>
            <person name="Riley R."/>
            <person name="LaButti K."/>
            <person name="Andreopoulos B."/>
            <person name="Lipzen A."/>
            <person name="Chen C."/>
            <person name="Yan M."/>
            <person name="Daum C."/>
            <person name="Ng V."/>
            <person name="Clum A."/>
            <person name="Steindorff A."/>
            <person name="Ohm R.A."/>
            <person name="Martin F."/>
            <person name="Silar P."/>
            <person name="Natvig D.O."/>
            <person name="Lalanne C."/>
            <person name="Gautier V."/>
            <person name="Ament-Velasquez S.L."/>
            <person name="Kruys A."/>
            <person name="Hutchinson M.I."/>
            <person name="Powell A.J."/>
            <person name="Barry K."/>
            <person name="Miller A.N."/>
            <person name="Grigoriev I.V."/>
            <person name="Debuchy R."/>
            <person name="Gladieux P."/>
            <person name="Hiltunen Thoren M."/>
            <person name="Johannesson H."/>
        </authorList>
    </citation>
    <scope>NUCLEOTIDE SEQUENCE</scope>
    <source>
        <strain evidence="10">PSN293</strain>
    </source>
</reference>
<keyword evidence="3" id="KW-0862">Zinc</keyword>
<reference evidence="10" key="2">
    <citation type="submission" date="2023-05" db="EMBL/GenBank/DDBJ databases">
        <authorList>
            <consortium name="Lawrence Berkeley National Laboratory"/>
            <person name="Steindorff A."/>
            <person name="Hensen N."/>
            <person name="Bonometti L."/>
            <person name="Westerberg I."/>
            <person name="Brannstrom I.O."/>
            <person name="Guillou S."/>
            <person name="Cros-Aarteil S."/>
            <person name="Calhoun S."/>
            <person name="Haridas S."/>
            <person name="Kuo A."/>
            <person name="Mondo S."/>
            <person name="Pangilinan J."/>
            <person name="Riley R."/>
            <person name="Labutti K."/>
            <person name="Andreopoulos B."/>
            <person name="Lipzen A."/>
            <person name="Chen C."/>
            <person name="Yanf M."/>
            <person name="Daum C."/>
            <person name="Ng V."/>
            <person name="Clum A."/>
            <person name="Ohm R."/>
            <person name="Martin F."/>
            <person name="Silar P."/>
            <person name="Natvig D."/>
            <person name="Lalanne C."/>
            <person name="Gautier V."/>
            <person name="Ament-Velasquez S.L."/>
            <person name="Kruys A."/>
            <person name="Hutchinson M.I."/>
            <person name="Powell A.J."/>
            <person name="Barry K."/>
            <person name="Miller A.N."/>
            <person name="Grigoriev I.V."/>
            <person name="Debuchy R."/>
            <person name="Gladieux P."/>
            <person name="Thoren M.H."/>
            <person name="Johannesson H."/>
        </authorList>
    </citation>
    <scope>NUCLEOTIDE SEQUENCE</scope>
    <source>
        <strain evidence="10">PSN293</strain>
    </source>
</reference>
<comment type="subcellular location">
    <subcellularLocation>
        <location evidence="1">Nucleus</location>
    </subcellularLocation>
</comment>
<dbReference type="SUPFAM" id="SSF57701">
    <property type="entry name" value="Zn2/Cys6 DNA-binding domain"/>
    <property type="match status" value="1"/>
</dbReference>
<keyword evidence="4" id="KW-0805">Transcription regulation</keyword>
<dbReference type="CDD" id="cd12148">
    <property type="entry name" value="fungal_TF_MHR"/>
    <property type="match status" value="1"/>
</dbReference>